<keyword evidence="4" id="KW-0297">G-protein coupled receptor</keyword>
<dbReference type="Proteomes" id="UP000887565">
    <property type="component" value="Unplaced"/>
</dbReference>
<dbReference type="InterPro" id="IPR000276">
    <property type="entry name" value="GPCR_Rhodpsn"/>
</dbReference>
<evidence type="ECO:0000256" key="4">
    <source>
        <dbReference type="ARBA" id="ARBA00023040"/>
    </source>
</evidence>
<comment type="subcellular location">
    <subcellularLocation>
        <location evidence="1">Membrane</location>
        <topology evidence="1">Multi-pass membrane protein</topology>
    </subcellularLocation>
</comment>
<evidence type="ECO:0000256" key="8">
    <source>
        <dbReference type="SAM" id="Phobius"/>
    </source>
</evidence>
<evidence type="ECO:0000313" key="11">
    <source>
        <dbReference type="WBParaSite" id="nRc.2.0.1.t09530-RA"/>
    </source>
</evidence>
<protein>
    <submittedName>
        <fullName evidence="11">G-protein coupled receptors family 1 profile domain-containing protein</fullName>
    </submittedName>
</protein>
<dbReference type="GO" id="GO:0042923">
    <property type="term" value="F:neuropeptide binding"/>
    <property type="evidence" value="ECO:0007669"/>
    <property type="project" value="TreeGrafter"/>
</dbReference>
<feature type="transmembrane region" description="Helical" evidence="8">
    <location>
        <begin position="75"/>
        <end position="98"/>
    </location>
</feature>
<sequence>MYEILLSILVSQREGLRNRSFYSNLNRNLSQEDIDLLMNLTVNTSFLDREFGAGDCQQIWDRLPDDPVDLVGVRLIFGFLYATIWLVSVCGNLSILYLSMVRRLKLTVKTTFIVILACSDLSITLTSLPVTAASIFTHVWLFGSFMCSSIGFFQGMAIL</sequence>
<evidence type="ECO:0000313" key="10">
    <source>
        <dbReference type="Proteomes" id="UP000887565"/>
    </source>
</evidence>
<evidence type="ECO:0000256" key="3">
    <source>
        <dbReference type="ARBA" id="ARBA00022989"/>
    </source>
</evidence>
<dbReference type="Pfam" id="PF00001">
    <property type="entry name" value="7tm_1"/>
    <property type="match status" value="1"/>
</dbReference>
<dbReference type="PRINTS" id="PR00237">
    <property type="entry name" value="GPCRRHODOPSN"/>
</dbReference>
<name>A0A915I871_ROMCU</name>
<dbReference type="PANTHER" id="PTHR24235">
    <property type="entry name" value="NEUROPEPTIDE Y RECEPTOR"/>
    <property type="match status" value="1"/>
</dbReference>
<evidence type="ECO:0000256" key="2">
    <source>
        <dbReference type="ARBA" id="ARBA00022692"/>
    </source>
</evidence>
<dbReference type="Gene3D" id="1.20.1070.10">
    <property type="entry name" value="Rhodopsin 7-helix transmembrane proteins"/>
    <property type="match status" value="1"/>
</dbReference>
<organism evidence="10 11">
    <name type="scientific">Romanomermis culicivorax</name>
    <name type="common">Nematode worm</name>
    <dbReference type="NCBI Taxonomy" id="13658"/>
    <lineage>
        <taxon>Eukaryota</taxon>
        <taxon>Metazoa</taxon>
        <taxon>Ecdysozoa</taxon>
        <taxon>Nematoda</taxon>
        <taxon>Enoplea</taxon>
        <taxon>Dorylaimia</taxon>
        <taxon>Mermithida</taxon>
        <taxon>Mermithoidea</taxon>
        <taxon>Mermithidae</taxon>
        <taxon>Romanomermis</taxon>
    </lineage>
</organism>
<dbReference type="PANTHER" id="PTHR24235:SF29">
    <property type="entry name" value="GH23382P"/>
    <property type="match status" value="1"/>
</dbReference>
<keyword evidence="5 8" id="KW-0472">Membrane</keyword>
<evidence type="ECO:0000256" key="7">
    <source>
        <dbReference type="ARBA" id="ARBA00023224"/>
    </source>
</evidence>
<feature type="domain" description="G-protein coupled receptors family 1 profile" evidence="9">
    <location>
        <begin position="91"/>
        <end position="159"/>
    </location>
</feature>
<dbReference type="InterPro" id="IPR017452">
    <property type="entry name" value="GPCR_Rhodpsn_7TM"/>
</dbReference>
<accession>A0A915I871</accession>
<feature type="transmembrane region" description="Helical" evidence="8">
    <location>
        <begin position="139"/>
        <end position="158"/>
    </location>
</feature>
<evidence type="ECO:0000256" key="6">
    <source>
        <dbReference type="ARBA" id="ARBA00023170"/>
    </source>
</evidence>
<keyword evidence="10" id="KW-1185">Reference proteome</keyword>
<keyword evidence="7" id="KW-0807">Transducer</keyword>
<feature type="transmembrane region" description="Helical" evidence="8">
    <location>
        <begin position="110"/>
        <end position="133"/>
    </location>
</feature>
<proteinExistence type="predicted"/>
<dbReference type="GO" id="GO:0005886">
    <property type="term" value="C:plasma membrane"/>
    <property type="evidence" value="ECO:0007669"/>
    <property type="project" value="TreeGrafter"/>
</dbReference>
<keyword evidence="6" id="KW-0675">Receptor</keyword>
<evidence type="ECO:0000256" key="5">
    <source>
        <dbReference type="ARBA" id="ARBA00023136"/>
    </source>
</evidence>
<evidence type="ECO:0000259" key="9">
    <source>
        <dbReference type="PROSITE" id="PS50262"/>
    </source>
</evidence>
<dbReference type="PROSITE" id="PS50262">
    <property type="entry name" value="G_PROTEIN_RECEP_F1_2"/>
    <property type="match status" value="1"/>
</dbReference>
<reference evidence="11" key="1">
    <citation type="submission" date="2022-11" db="UniProtKB">
        <authorList>
            <consortium name="WormBaseParasite"/>
        </authorList>
    </citation>
    <scope>IDENTIFICATION</scope>
</reference>
<evidence type="ECO:0000256" key="1">
    <source>
        <dbReference type="ARBA" id="ARBA00004141"/>
    </source>
</evidence>
<dbReference type="WBParaSite" id="nRc.2.0.1.t09530-RA">
    <property type="protein sequence ID" value="nRc.2.0.1.t09530-RA"/>
    <property type="gene ID" value="nRc.2.0.1.g09530"/>
</dbReference>
<dbReference type="AlphaFoldDB" id="A0A915I871"/>
<dbReference type="GO" id="GO:0043005">
    <property type="term" value="C:neuron projection"/>
    <property type="evidence" value="ECO:0007669"/>
    <property type="project" value="TreeGrafter"/>
</dbReference>
<keyword evidence="3 8" id="KW-1133">Transmembrane helix</keyword>
<keyword evidence="2 8" id="KW-0812">Transmembrane</keyword>
<dbReference type="SUPFAM" id="SSF81321">
    <property type="entry name" value="Family A G protein-coupled receptor-like"/>
    <property type="match status" value="1"/>
</dbReference>
<dbReference type="GO" id="GO:0008188">
    <property type="term" value="F:neuropeptide receptor activity"/>
    <property type="evidence" value="ECO:0007669"/>
    <property type="project" value="TreeGrafter"/>
</dbReference>